<comment type="caution">
    <text evidence="2">The sequence shown here is derived from an EMBL/GenBank/DDBJ whole genome shotgun (WGS) entry which is preliminary data.</text>
</comment>
<gene>
    <name evidence="2" type="ORF">FA047_12535</name>
</gene>
<dbReference type="InterPro" id="IPR032342">
    <property type="entry name" value="DUF4861"/>
</dbReference>
<dbReference type="Pfam" id="PF16153">
    <property type="entry name" value="DUF4861"/>
    <property type="match status" value="1"/>
</dbReference>
<dbReference type="OrthoDB" id="9800230at2"/>
<evidence type="ECO:0000313" key="3">
    <source>
        <dbReference type="Proteomes" id="UP000307244"/>
    </source>
</evidence>
<dbReference type="AlphaFoldDB" id="A0A4U1CHR6"/>
<dbReference type="RefSeq" id="WP_136836406.1">
    <property type="nucleotide sequence ID" value="NZ_SWBQ01000003.1"/>
</dbReference>
<protein>
    <submittedName>
        <fullName evidence="2">DUF4861 domain-containing protein</fullName>
    </submittedName>
</protein>
<evidence type="ECO:0000256" key="1">
    <source>
        <dbReference type="SAM" id="SignalP"/>
    </source>
</evidence>
<feature type="signal peptide" evidence="1">
    <location>
        <begin position="1"/>
        <end position="20"/>
    </location>
</feature>
<evidence type="ECO:0000313" key="2">
    <source>
        <dbReference type="EMBL" id="TKC06147.1"/>
    </source>
</evidence>
<proteinExistence type="predicted"/>
<feature type="chain" id="PRO_5020297226" evidence="1">
    <location>
        <begin position="21"/>
        <end position="379"/>
    </location>
</feature>
<reference evidence="2 3" key="1">
    <citation type="submission" date="2019-04" db="EMBL/GenBank/DDBJ databases">
        <title>Pedobacter sp. RP-3-15 sp. nov., isolated from Arctic soil.</title>
        <authorList>
            <person name="Dahal R.H."/>
            <person name="Kim D.-U."/>
        </authorList>
    </citation>
    <scope>NUCLEOTIDE SEQUENCE [LARGE SCALE GENOMIC DNA]</scope>
    <source>
        <strain evidence="2 3">RP-3-15</strain>
    </source>
</reference>
<keyword evidence="3" id="KW-1185">Reference proteome</keyword>
<dbReference type="Proteomes" id="UP000307244">
    <property type="component" value="Unassembled WGS sequence"/>
</dbReference>
<sequence>MRKSLILLVFFAGLSAAVMGQGTSAKAIITITNPMNISRTDEVVAVNWSAVKAKYPNIDTANFKVMNASSKKEVSFQLERRGGSEVQNLLVQLSLRSNETAKLNIIPGKPVRSVAKTFGRFVPERYDDFAWENDKVAFRMYGKALETRKDNAFGTDVWVKRSTKLVINEWYKTGDYHADHGDGMDYYSVGLTLGAGDIAPYVKDSVVFSKNYHHWKVLDNGPLRTTFELGYDEWDVAGKAVKVTKTISLDAGSHMNRIEARYTYGGDQTLPVVIGIVKRKEPGTILMNEQQAITGYWEPKHGADGITGVGVIVDGGNVKMSIDKTHLLAQTTTSNNQAIVYYNGAAWDKANEITSAQQWFNYLDAFKRKLLQPLKVSVQ</sequence>
<name>A0A4U1CHR6_9SPHI</name>
<accession>A0A4U1CHR6</accession>
<keyword evidence="1" id="KW-0732">Signal</keyword>
<dbReference type="EMBL" id="SWBQ01000003">
    <property type="protein sequence ID" value="TKC06147.1"/>
    <property type="molecule type" value="Genomic_DNA"/>
</dbReference>
<organism evidence="2 3">
    <name type="scientific">Pedobacter frigoris</name>
    <dbReference type="NCBI Taxonomy" id="2571272"/>
    <lineage>
        <taxon>Bacteria</taxon>
        <taxon>Pseudomonadati</taxon>
        <taxon>Bacteroidota</taxon>
        <taxon>Sphingobacteriia</taxon>
        <taxon>Sphingobacteriales</taxon>
        <taxon>Sphingobacteriaceae</taxon>
        <taxon>Pedobacter</taxon>
    </lineage>
</organism>